<dbReference type="EMBL" id="CYXP01000011">
    <property type="protein sequence ID" value="CUN32131.1"/>
    <property type="molecule type" value="Genomic_DNA"/>
</dbReference>
<evidence type="ECO:0000313" key="21">
    <source>
        <dbReference type="Proteomes" id="UP000095455"/>
    </source>
</evidence>
<evidence type="ECO:0000313" key="13">
    <source>
        <dbReference type="EMBL" id="MSB75368.1"/>
    </source>
</evidence>
<evidence type="ECO:0000313" key="28">
    <source>
        <dbReference type="Proteomes" id="UP000432516"/>
    </source>
</evidence>
<dbReference type="Proteomes" id="UP000095591">
    <property type="component" value="Unassembled WGS sequence"/>
</dbReference>
<dbReference type="EMBL" id="NFJX01000007">
    <property type="protein sequence ID" value="OUP19244.1"/>
    <property type="molecule type" value="Genomic_DNA"/>
</dbReference>
<dbReference type="EMBL" id="WKNE01000024">
    <property type="protein sequence ID" value="MRZ56939.1"/>
    <property type="molecule type" value="Genomic_DNA"/>
</dbReference>
<dbReference type="Proteomes" id="UP001211522">
    <property type="component" value="Unassembled WGS sequence"/>
</dbReference>
<dbReference type="Proteomes" id="UP000463337">
    <property type="component" value="Unassembled WGS sequence"/>
</dbReference>
<evidence type="ECO:0000313" key="14">
    <source>
        <dbReference type="EMBL" id="OUP19244.1"/>
    </source>
</evidence>
<evidence type="ECO:0000313" key="32">
    <source>
        <dbReference type="Proteomes" id="UP000461276"/>
    </source>
</evidence>
<reference evidence="18 27" key="8">
    <citation type="submission" date="2019-07" db="EMBL/GenBank/DDBJ databases">
        <title>Genome sequencing of Parabacteroides distasonis iSURF_7.</title>
        <authorList>
            <person name="Degefu H.N."/>
            <person name="Ruoff K.L."/>
            <person name="Price C.E."/>
            <person name="Valls R.A."/>
            <person name="O'Toole G.A."/>
        </authorList>
    </citation>
    <scope>NUCLEOTIDE SEQUENCE [LARGE SCALE GENOMIC DNA]</scope>
    <source>
        <strain evidence="18 27">CFPLTA003_1B</strain>
    </source>
</reference>
<reference evidence="16 24" key="5">
    <citation type="submission" date="2018-09" db="EMBL/GenBank/DDBJ databases">
        <title>Murine metabolic-syndrome-specific gut microbial biobank.</title>
        <authorList>
            <person name="Liu C."/>
        </authorList>
    </citation>
    <scope>NUCLEOTIDE SEQUENCE [LARGE SCALE GENOMIC DNA]</scope>
    <source>
        <strain evidence="16 24">8-P5</strain>
    </source>
</reference>
<dbReference type="Proteomes" id="UP001198806">
    <property type="component" value="Unassembled WGS sequence"/>
</dbReference>
<reference evidence="20 21" key="1">
    <citation type="submission" date="2015-09" db="EMBL/GenBank/DDBJ databases">
        <authorList>
            <consortium name="Pathogen Informatics"/>
        </authorList>
    </citation>
    <scope>NUCLEOTIDE SEQUENCE [LARGE SCALE GENOMIC DNA]</scope>
    <source>
        <strain evidence="2 21">2789STDY5608822</strain>
        <strain evidence="1 22">2789STDY5608872</strain>
        <strain evidence="3 20">2789STDY5834948</strain>
    </source>
</reference>
<evidence type="ECO:0000313" key="10">
    <source>
        <dbReference type="EMBL" id="MRZ08107.1"/>
    </source>
</evidence>
<dbReference type="Proteomes" id="UP000432516">
    <property type="component" value="Unassembled WGS sequence"/>
</dbReference>
<dbReference type="PROSITE" id="PS51257">
    <property type="entry name" value="PROKAR_LIPOPROTEIN"/>
    <property type="match status" value="1"/>
</dbReference>
<dbReference type="EMBL" id="WKMW01000021">
    <property type="protein sequence ID" value="MRY86210.1"/>
    <property type="molecule type" value="Genomic_DNA"/>
</dbReference>
<organism evidence="9 32">
    <name type="scientific">Parabacteroides distasonis</name>
    <dbReference type="NCBI Taxonomy" id="823"/>
    <lineage>
        <taxon>Bacteria</taxon>
        <taxon>Pseudomonadati</taxon>
        <taxon>Bacteroidota</taxon>
        <taxon>Bacteroidia</taxon>
        <taxon>Bacteroidales</taxon>
        <taxon>Tannerellaceae</taxon>
        <taxon>Parabacteroides</taxon>
    </lineage>
</organism>
<evidence type="ECO:0000313" key="25">
    <source>
        <dbReference type="Proteomes" id="UP000284660"/>
    </source>
</evidence>
<gene>
    <name evidence="4" type="primary">lptE</name>
    <name evidence="14" type="ORF">B5F32_10025</name>
    <name evidence="16" type="ORF">D7V78_10160</name>
    <name evidence="15" type="ORF">DW782_11810</name>
    <name evidence="17" type="ORF">E5342_07485</name>
    <name evidence="2" type="ORF">ERS852380_03819</name>
    <name evidence="1" type="ORF">ERS852429_03929</name>
    <name evidence="3" type="ORF">ERS852560_03161</name>
    <name evidence="18" type="ORF">FSA05_12845</name>
    <name evidence="10" type="ORF">GKD54_18245</name>
    <name evidence="8" type="ORF">GKD58_18490</name>
    <name evidence="7" type="ORF">GKD59_05060</name>
    <name evidence="11" type="ORF">GKD66_09015</name>
    <name evidence="9" type="ORF">GKD67_17715</name>
    <name evidence="12" type="ORF">GKD68_19780</name>
    <name evidence="13" type="ORF">GKD70_19080</name>
    <name evidence="4" type="ORF">LI194_17355</name>
    <name evidence="19" type="ORF">P2T59_01025</name>
    <name evidence="5" type="ORF">PN599_14705</name>
    <name evidence="6" type="ORF">PN612_12605</name>
</gene>
<evidence type="ECO:0000313" key="26">
    <source>
        <dbReference type="Proteomes" id="UP000310032"/>
    </source>
</evidence>
<dbReference type="Proteomes" id="UP001221009">
    <property type="component" value="Chromosome"/>
</dbReference>
<dbReference type="Proteomes" id="UP000450599">
    <property type="component" value="Unassembled WGS sequence"/>
</dbReference>
<sequence>MLKKIVNIRLSAANWLILSFLTVLATACSISYKFNGASIDYTKVKTITIRDFTNQAPYVNPTLAPQFTEDLKDIYIRQTRLQLVPSNGDLELEGEITGYDFAPMAVKEDAIASQTRLTITVRVRYSNRVNPDEDFEQSFSAYREFDSNLMPQQVEGTLCEEIIEEIVDQIYNATVANW</sequence>
<reference evidence="4" key="9">
    <citation type="submission" date="2021-10" db="EMBL/GenBank/DDBJ databases">
        <title>Collection of gut derived symbiotic bacterial strains cultured from healthy donors.</title>
        <authorList>
            <person name="Lin H."/>
            <person name="Littmann E."/>
            <person name="Kohout C."/>
            <person name="Pamer E.G."/>
        </authorList>
    </citation>
    <scope>NUCLEOTIDE SEQUENCE</scope>
    <source>
        <strain evidence="4">DFI.2.94</strain>
    </source>
</reference>
<dbReference type="OMA" id="RFSFFYD"/>
<evidence type="ECO:0000313" key="12">
    <source>
        <dbReference type="EMBL" id="MRZ56939.1"/>
    </source>
</evidence>
<dbReference type="Proteomes" id="UP000441358">
    <property type="component" value="Unassembled WGS sequence"/>
</dbReference>
<evidence type="ECO:0000313" key="6">
    <source>
        <dbReference type="EMBL" id="MDB9139341.1"/>
    </source>
</evidence>
<dbReference type="Proteomes" id="UP000278164">
    <property type="component" value="Unassembled WGS sequence"/>
</dbReference>
<evidence type="ECO:0000313" key="31">
    <source>
        <dbReference type="Proteomes" id="UP000450599"/>
    </source>
</evidence>
<evidence type="ECO:0000313" key="24">
    <source>
        <dbReference type="Proteomes" id="UP000278164"/>
    </source>
</evidence>
<keyword evidence="4" id="KW-0449">Lipoprotein</keyword>
<reference evidence="17 26" key="7">
    <citation type="submission" date="2019-04" db="EMBL/GenBank/DDBJ databases">
        <title>Microbes associate with the intestines of laboratory mice.</title>
        <authorList>
            <person name="Navarre W."/>
            <person name="Wong E."/>
            <person name="Huang K."/>
            <person name="Tropini C."/>
            <person name="Ng K."/>
            <person name="Yu B."/>
        </authorList>
    </citation>
    <scope>NUCLEOTIDE SEQUENCE [LARGE SCALE GENOMIC DNA]</scope>
    <source>
        <strain evidence="17 26">NM39_I3</strain>
    </source>
</reference>
<dbReference type="EMBL" id="CZBM01000014">
    <property type="protein sequence ID" value="CUQ46836.1"/>
    <property type="molecule type" value="Genomic_DNA"/>
</dbReference>
<reference evidence="14" key="3">
    <citation type="journal article" date="2018" name="BMC Genomics">
        <title>Whole genome sequencing and function prediction of 133 gut anaerobes isolated from chicken caecum in pure cultures.</title>
        <authorList>
            <person name="Medvecky M."/>
            <person name="Cejkova D."/>
            <person name="Polansky O."/>
            <person name="Karasova D."/>
            <person name="Kubasova T."/>
            <person name="Cizek A."/>
            <person name="Rychlik I."/>
        </authorList>
    </citation>
    <scope>NUCLEOTIDE SEQUENCE</scope>
    <source>
        <strain evidence="14">An199</strain>
    </source>
</reference>
<dbReference type="EMBL" id="WKMY01000015">
    <property type="protein sequence ID" value="MRY95032.1"/>
    <property type="molecule type" value="Genomic_DNA"/>
</dbReference>
<dbReference type="Proteomes" id="UP000315827">
    <property type="component" value="Unassembled WGS sequence"/>
</dbReference>
<reference evidence="5" key="10">
    <citation type="submission" date="2023-01" db="EMBL/GenBank/DDBJ databases">
        <title>Human gut microbiome strain richness.</title>
        <authorList>
            <person name="Chen-Liaw A."/>
        </authorList>
    </citation>
    <scope>NUCLEOTIDE SEQUENCE</scope>
    <source>
        <strain evidence="6">D35st1_E5_D35t1_190705</strain>
        <strain evidence="5">RTP21484st1_E5_RTP21484_190118</strain>
    </source>
</reference>
<evidence type="ECO:0000313" key="20">
    <source>
        <dbReference type="Proteomes" id="UP000095332"/>
    </source>
</evidence>
<evidence type="ECO:0000313" key="15">
    <source>
        <dbReference type="EMBL" id="RHD74535.1"/>
    </source>
</evidence>
<accession>A0A174K5U5</accession>
<dbReference type="EMBL" id="VOHW01000007">
    <property type="protein sequence ID" value="TWV61054.1"/>
    <property type="molecule type" value="Genomic_DNA"/>
</dbReference>
<reference evidence="19" key="11">
    <citation type="submission" date="2023-03" db="EMBL/GenBank/DDBJ databases">
        <title>Parabacteroides distasonis, a bacteria resistant against UC.</title>
        <authorList>
            <person name="Dai W."/>
        </authorList>
    </citation>
    <scope>NUCLEOTIDE SEQUENCE</scope>
    <source>
        <strain evidence="19">F1-28</strain>
    </source>
</reference>
<dbReference type="Proteomes" id="UP000441609">
    <property type="component" value="Unassembled WGS sequence"/>
</dbReference>
<dbReference type="InterPro" id="IPR007485">
    <property type="entry name" value="LPS_assembly_LptE"/>
</dbReference>
<dbReference type="OrthoDB" id="9790776at2"/>
<dbReference type="EMBL" id="WKMO01000023">
    <property type="protein sequence ID" value="MSB75368.1"/>
    <property type="molecule type" value="Genomic_DNA"/>
</dbReference>
<evidence type="ECO:0000313" key="29">
    <source>
        <dbReference type="Proteomes" id="UP000441358"/>
    </source>
</evidence>
<evidence type="ECO:0000313" key="22">
    <source>
        <dbReference type="Proteomes" id="UP000095591"/>
    </source>
</evidence>
<reference evidence="28 29" key="6">
    <citation type="journal article" date="2019" name="Nat. Med.">
        <title>A library of human gut bacterial isolates paired with longitudinal multiomics data enables mechanistic microbiome research.</title>
        <authorList>
            <person name="Poyet M."/>
            <person name="Groussin M."/>
            <person name="Gibbons S.M."/>
            <person name="Avila-Pacheco J."/>
            <person name="Jiang X."/>
            <person name="Kearney S.M."/>
            <person name="Perrotta A.R."/>
            <person name="Berdy B."/>
            <person name="Zhao S."/>
            <person name="Lieberman T.D."/>
            <person name="Swanson P.K."/>
            <person name="Smith M."/>
            <person name="Roesemann S."/>
            <person name="Alexander J.E."/>
            <person name="Rich S.A."/>
            <person name="Livny J."/>
            <person name="Vlamakis H."/>
            <person name="Clish C."/>
            <person name="Bullock K."/>
            <person name="Deik A."/>
            <person name="Scott J."/>
            <person name="Pierce K.A."/>
            <person name="Xavier R.J."/>
            <person name="Alm E.J."/>
        </authorList>
    </citation>
    <scope>NUCLEOTIDE SEQUENCE [LARGE SCALE GENOMIC DNA]</scope>
    <source>
        <strain evidence="10 34">BIOML-A10</strain>
        <strain evidence="8 31">BIOML-A11</strain>
        <strain evidence="12 28">BIOML-A2</strain>
        <strain evidence="13 30">BIOML-A20</strain>
        <strain evidence="11 29">BIOML-A32</strain>
        <strain evidence="7 33">BIOML-A41</strain>
        <strain evidence="9 32">BIOML-A9</strain>
    </source>
</reference>
<dbReference type="Proteomes" id="UP001210126">
    <property type="component" value="Unassembled WGS sequence"/>
</dbReference>
<evidence type="ECO:0000313" key="4">
    <source>
        <dbReference type="EMBL" id="MCB6519559.1"/>
    </source>
</evidence>
<dbReference type="EMBL" id="JAQMPX010000093">
    <property type="protein sequence ID" value="MDB9139341.1"/>
    <property type="molecule type" value="Genomic_DNA"/>
</dbReference>
<name>A0A174K5U5_PARDI</name>
<dbReference type="GO" id="GO:0019867">
    <property type="term" value="C:outer membrane"/>
    <property type="evidence" value="ECO:0007669"/>
    <property type="project" value="InterPro"/>
</dbReference>
<proteinExistence type="predicted"/>
<evidence type="ECO:0000313" key="19">
    <source>
        <dbReference type="EMBL" id="WET64589.1"/>
    </source>
</evidence>
<dbReference type="Proteomes" id="UP000095455">
    <property type="component" value="Unassembled WGS sequence"/>
</dbReference>
<dbReference type="EMBL" id="RAYI01000017">
    <property type="protein sequence ID" value="RLT73447.1"/>
    <property type="molecule type" value="Genomic_DNA"/>
</dbReference>
<evidence type="ECO:0000313" key="8">
    <source>
        <dbReference type="EMBL" id="MRY86210.1"/>
    </source>
</evidence>
<dbReference type="EMBL" id="SRYM01000015">
    <property type="protein sequence ID" value="TGY58911.1"/>
    <property type="molecule type" value="Genomic_DNA"/>
</dbReference>
<dbReference type="GeneID" id="93524360"/>
<dbReference type="EMBL" id="WKLT01000003">
    <property type="protein sequence ID" value="MRY57291.1"/>
    <property type="molecule type" value="Genomic_DNA"/>
</dbReference>
<evidence type="ECO:0000313" key="27">
    <source>
        <dbReference type="Proteomes" id="UP000315827"/>
    </source>
</evidence>
<reference evidence="23" key="2">
    <citation type="submission" date="2017-04" db="EMBL/GenBank/DDBJ databases">
        <title>Function of individual gut microbiota members based on whole genome sequencing of pure cultures obtained from chicken caecum.</title>
        <authorList>
            <person name="Medvecky M."/>
            <person name="Cejkova D."/>
            <person name="Polansky O."/>
            <person name="Karasova D."/>
            <person name="Kubasova T."/>
            <person name="Cizek A."/>
            <person name="Rychlik I."/>
        </authorList>
    </citation>
    <scope>NUCLEOTIDE SEQUENCE [LARGE SCALE GENOMIC DNA]</scope>
    <source>
        <strain evidence="23">An199</strain>
    </source>
</reference>
<evidence type="ECO:0000313" key="34">
    <source>
        <dbReference type="Proteomes" id="UP000471216"/>
    </source>
</evidence>
<evidence type="ECO:0000313" key="2">
    <source>
        <dbReference type="EMBL" id="CUP05816.1"/>
    </source>
</evidence>
<evidence type="ECO:0000313" key="7">
    <source>
        <dbReference type="EMBL" id="MRY57291.1"/>
    </source>
</evidence>
<dbReference type="DNASU" id="5305284"/>
<dbReference type="EMBL" id="CYYK01000016">
    <property type="protein sequence ID" value="CUP05816.1"/>
    <property type="molecule type" value="Genomic_DNA"/>
</dbReference>
<evidence type="ECO:0000313" key="18">
    <source>
        <dbReference type="EMBL" id="TWV61054.1"/>
    </source>
</evidence>
<evidence type="ECO:0000313" key="5">
    <source>
        <dbReference type="EMBL" id="MDB9006249.1"/>
    </source>
</evidence>
<evidence type="ECO:0000313" key="23">
    <source>
        <dbReference type="Proteomes" id="UP000195950"/>
    </source>
</evidence>
<evidence type="ECO:0000313" key="1">
    <source>
        <dbReference type="EMBL" id="CUN32131.1"/>
    </source>
</evidence>
<evidence type="ECO:0000313" key="11">
    <source>
        <dbReference type="EMBL" id="MRZ50363.1"/>
    </source>
</evidence>
<dbReference type="EMBL" id="WKMX01000019">
    <property type="protein sequence ID" value="MRZ08107.1"/>
    <property type="molecule type" value="Genomic_DNA"/>
</dbReference>
<dbReference type="EMBL" id="WKMC01000005">
    <property type="protein sequence ID" value="MRZ50363.1"/>
    <property type="molecule type" value="Genomic_DNA"/>
</dbReference>
<dbReference type="Proteomes" id="UP000095332">
    <property type="component" value="Unassembled WGS sequence"/>
</dbReference>
<dbReference type="Pfam" id="PF04390">
    <property type="entry name" value="LptE"/>
    <property type="match status" value="1"/>
</dbReference>
<dbReference type="RefSeq" id="WP_005861582.1">
    <property type="nucleotide sequence ID" value="NZ_AP019729.1"/>
</dbReference>
<dbReference type="EMBL" id="JAQMPJ010000014">
    <property type="protein sequence ID" value="MDB9006249.1"/>
    <property type="molecule type" value="Genomic_DNA"/>
</dbReference>
<dbReference type="EMBL" id="CP120353">
    <property type="protein sequence ID" value="WET64589.1"/>
    <property type="molecule type" value="Genomic_DNA"/>
</dbReference>
<protein>
    <submittedName>
        <fullName evidence="4">LPS assembly lipoprotein LptE</fullName>
    </submittedName>
    <submittedName>
        <fullName evidence="5">LptE family protein</fullName>
    </submittedName>
</protein>
<dbReference type="Proteomes" id="UP000284660">
    <property type="component" value="Unassembled WGS sequence"/>
</dbReference>
<dbReference type="Proteomes" id="UP000195950">
    <property type="component" value="Unassembled WGS sequence"/>
</dbReference>
<dbReference type="GO" id="GO:0043165">
    <property type="term" value="P:Gram-negative-bacterium-type cell outer membrane assembly"/>
    <property type="evidence" value="ECO:0007669"/>
    <property type="project" value="InterPro"/>
</dbReference>
<dbReference type="AlphaFoldDB" id="A0A174K5U5"/>
<evidence type="ECO:0000313" key="9">
    <source>
        <dbReference type="EMBL" id="MRY95032.1"/>
    </source>
</evidence>
<reference evidence="15 25" key="4">
    <citation type="submission" date="2018-08" db="EMBL/GenBank/DDBJ databases">
        <title>A genome reference for cultivated species of the human gut microbiota.</title>
        <authorList>
            <person name="Zou Y."/>
            <person name="Xue W."/>
            <person name="Luo G."/>
        </authorList>
    </citation>
    <scope>NUCLEOTIDE SEQUENCE [LARGE SCALE GENOMIC DNA]</scope>
    <source>
        <strain evidence="15 25">AM30-4</strain>
    </source>
</reference>
<evidence type="ECO:0000313" key="17">
    <source>
        <dbReference type="EMBL" id="TGY58911.1"/>
    </source>
</evidence>
<evidence type="ECO:0000313" key="30">
    <source>
        <dbReference type="Proteomes" id="UP000441609"/>
    </source>
</evidence>
<evidence type="ECO:0000313" key="33">
    <source>
        <dbReference type="Proteomes" id="UP000463337"/>
    </source>
</evidence>
<dbReference type="Proteomes" id="UP000461276">
    <property type="component" value="Unassembled WGS sequence"/>
</dbReference>
<dbReference type="EMBL" id="JAJCNI010000025">
    <property type="protein sequence ID" value="MCB6519559.1"/>
    <property type="molecule type" value="Genomic_DNA"/>
</dbReference>
<evidence type="ECO:0000313" key="16">
    <source>
        <dbReference type="EMBL" id="RLT73447.1"/>
    </source>
</evidence>
<dbReference type="EMBL" id="QSJN01000006">
    <property type="protein sequence ID" value="RHD74535.1"/>
    <property type="molecule type" value="Genomic_DNA"/>
</dbReference>
<dbReference type="Proteomes" id="UP000310032">
    <property type="component" value="Unassembled WGS sequence"/>
</dbReference>
<evidence type="ECO:0000313" key="3">
    <source>
        <dbReference type="EMBL" id="CUQ46836.1"/>
    </source>
</evidence>
<dbReference type="Proteomes" id="UP000471216">
    <property type="component" value="Unassembled WGS sequence"/>
</dbReference>